<organism evidence="1 2">
    <name type="scientific">Raoultella terrigena</name>
    <name type="common">Klebsiella terrigena</name>
    <dbReference type="NCBI Taxonomy" id="577"/>
    <lineage>
        <taxon>Bacteria</taxon>
        <taxon>Pseudomonadati</taxon>
        <taxon>Pseudomonadota</taxon>
        <taxon>Gammaproteobacteria</taxon>
        <taxon>Enterobacterales</taxon>
        <taxon>Enterobacteriaceae</taxon>
        <taxon>Klebsiella/Raoultella group</taxon>
        <taxon>Raoultella</taxon>
    </lineage>
</organism>
<dbReference type="EMBL" id="LR131271">
    <property type="protein sequence ID" value="VDR28583.1"/>
    <property type="molecule type" value="Genomic_DNA"/>
</dbReference>
<proteinExistence type="predicted"/>
<gene>
    <name evidence="1" type="ORF">NCTC13098_04967</name>
</gene>
<evidence type="ECO:0000313" key="2">
    <source>
        <dbReference type="Proteomes" id="UP000274346"/>
    </source>
</evidence>
<accession>A0A3P8M4I3</accession>
<dbReference type="AlphaFoldDB" id="A0A3P8M4I3"/>
<dbReference type="Proteomes" id="UP000274346">
    <property type="component" value="Chromosome"/>
</dbReference>
<dbReference type="KEGG" id="rtg:NCTC13098_04967"/>
<evidence type="ECO:0000313" key="1">
    <source>
        <dbReference type="EMBL" id="VDR28583.1"/>
    </source>
</evidence>
<name>A0A3P8M4I3_RAOTE</name>
<protein>
    <submittedName>
        <fullName evidence="1">Uncharacterized protein</fullName>
    </submittedName>
</protein>
<sequence>MSKNGIRSMVISVGIGLIFWASVSKPITEFVTWLISLV</sequence>
<reference evidence="1 2" key="1">
    <citation type="submission" date="2018-12" db="EMBL/GenBank/DDBJ databases">
        <authorList>
            <consortium name="Pathogen Informatics"/>
        </authorList>
    </citation>
    <scope>NUCLEOTIDE SEQUENCE [LARGE SCALE GENOMIC DNA]</scope>
    <source>
        <strain evidence="1 2">NCTC13098</strain>
    </source>
</reference>